<dbReference type="RefSeq" id="WP_284054529.1">
    <property type="nucleotide sequence ID" value="NZ_JAGRQC010000003.1"/>
</dbReference>
<name>A0A8T4IE60_9SPHN</name>
<keyword evidence="3" id="KW-1185">Reference proteome</keyword>
<evidence type="ECO:0000313" key="2">
    <source>
        <dbReference type="EMBL" id="MBR0553298.1"/>
    </source>
</evidence>
<sequence>MIDLGSLWGLATVIGPIVLAAVIIWAILHNRTSREQDAEIEAATHRLYDEQDREDKLRENL</sequence>
<gene>
    <name evidence="2" type="ORF">J7S20_12340</name>
</gene>
<dbReference type="EMBL" id="JAGRQC010000003">
    <property type="protein sequence ID" value="MBR0553298.1"/>
    <property type="molecule type" value="Genomic_DNA"/>
</dbReference>
<evidence type="ECO:0000256" key="1">
    <source>
        <dbReference type="SAM" id="Phobius"/>
    </source>
</evidence>
<dbReference type="AlphaFoldDB" id="A0A8T4IE60"/>
<keyword evidence="1" id="KW-1133">Transmembrane helix</keyword>
<organism evidence="2 3">
    <name type="scientific">Stakelama marina</name>
    <dbReference type="NCBI Taxonomy" id="2826939"/>
    <lineage>
        <taxon>Bacteria</taxon>
        <taxon>Pseudomonadati</taxon>
        <taxon>Pseudomonadota</taxon>
        <taxon>Alphaproteobacteria</taxon>
        <taxon>Sphingomonadales</taxon>
        <taxon>Sphingomonadaceae</taxon>
        <taxon>Stakelama</taxon>
    </lineage>
</organism>
<feature type="transmembrane region" description="Helical" evidence="1">
    <location>
        <begin position="6"/>
        <end position="28"/>
    </location>
</feature>
<reference evidence="2" key="1">
    <citation type="submission" date="2021-04" db="EMBL/GenBank/DDBJ databases">
        <title>Ouciella asimina sp. nov., isolated from the surface seawater in the hydrothermal field of Okinawa Trough.</title>
        <authorList>
            <person name="Shuang W."/>
        </authorList>
    </citation>
    <scope>NUCLEOTIDE SEQUENCE</scope>
    <source>
        <strain evidence="2">LXI357</strain>
    </source>
</reference>
<protein>
    <submittedName>
        <fullName evidence="2">Uncharacterized protein</fullName>
    </submittedName>
</protein>
<keyword evidence="1" id="KW-0812">Transmembrane</keyword>
<comment type="caution">
    <text evidence="2">The sequence shown here is derived from an EMBL/GenBank/DDBJ whole genome shotgun (WGS) entry which is preliminary data.</text>
</comment>
<keyword evidence="1" id="KW-0472">Membrane</keyword>
<accession>A0A8T4IE60</accession>
<dbReference type="Proteomes" id="UP000676996">
    <property type="component" value="Unassembled WGS sequence"/>
</dbReference>
<proteinExistence type="predicted"/>
<evidence type="ECO:0000313" key="3">
    <source>
        <dbReference type="Proteomes" id="UP000676996"/>
    </source>
</evidence>